<organism evidence="2 3">
    <name type="scientific">Caldovatus sediminis</name>
    <dbReference type="NCBI Taxonomy" id="2041189"/>
    <lineage>
        <taxon>Bacteria</taxon>
        <taxon>Pseudomonadati</taxon>
        <taxon>Pseudomonadota</taxon>
        <taxon>Alphaproteobacteria</taxon>
        <taxon>Acetobacterales</taxon>
        <taxon>Roseomonadaceae</taxon>
        <taxon>Caldovatus</taxon>
    </lineage>
</organism>
<keyword evidence="3" id="KW-1185">Reference proteome</keyword>
<dbReference type="Proteomes" id="UP000597507">
    <property type="component" value="Unassembled WGS sequence"/>
</dbReference>
<dbReference type="RefSeq" id="WP_188897194.1">
    <property type="nucleotide sequence ID" value="NZ_BMKS01000001.1"/>
</dbReference>
<evidence type="ECO:0000256" key="1">
    <source>
        <dbReference type="SAM" id="MobiDB-lite"/>
    </source>
</evidence>
<name>A0A8J3EAP7_9PROT</name>
<dbReference type="Pfam" id="PF09670">
    <property type="entry name" value="Cas_Cas02710"/>
    <property type="match status" value="1"/>
</dbReference>
<dbReference type="Gene3D" id="3.40.50.10770">
    <property type="entry name" value="Hypothetical protein VC1899 like domain (Restriction endonuclease-like)"/>
    <property type="match status" value="1"/>
</dbReference>
<protein>
    <submittedName>
        <fullName evidence="2">TIGR02710 family CRISPR-associated protein</fullName>
    </submittedName>
</protein>
<reference evidence="2 3" key="1">
    <citation type="journal article" date="2014" name="Int. J. Syst. Evol. Microbiol.">
        <title>Complete genome sequence of Corynebacterium casei LMG S-19264T (=DSM 44701T), isolated from a smear-ripened cheese.</title>
        <authorList>
            <consortium name="US DOE Joint Genome Institute (JGI-PGF)"/>
            <person name="Walter F."/>
            <person name="Albersmeier A."/>
            <person name="Kalinowski J."/>
            <person name="Ruckert C."/>
        </authorList>
    </citation>
    <scope>NUCLEOTIDE SEQUENCE [LARGE SCALE GENOMIC DNA]</scope>
    <source>
        <strain evidence="2 3">CGMCC 1.16330</strain>
    </source>
</reference>
<accession>A0A8J3EAP7</accession>
<dbReference type="NCBIfam" id="TIGR02710">
    <property type="entry name" value="TIGR02710 family CRISPR-associated CARF protein"/>
    <property type="match status" value="1"/>
</dbReference>
<dbReference type="AlphaFoldDB" id="A0A8J3EAP7"/>
<comment type="caution">
    <text evidence="2">The sequence shown here is derived from an EMBL/GenBank/DDBJ whole genome shotgun (WGS) entry which is preliminary data.</text>
</comment>
<proteinExistence type="predicted"/>
<feature type="region of interest" description="Disordered" evidence="1">
    <location>
        <begin position="402"/>
        <end position="422"/>
    </location>
</feature>
<dbReference type="EMBL" id="BMKS01000001">
    <property type="protein sequence ID" value="GGG15751.1"/>
    <property type="molecule type" value="Genomic_DNA"/>
</dbReference>
<sequence>MTLILVASVGGSPNPIASAIAAKRPDRVLFLASAPSGAQPGSAGQVPEILAKARRPNQPHEILTVPPDDPEAIFLVLRERLARLRAEQPRATLLFDYTGGTKSMTGAMFQAAIATPDAGVQFMLGRRDDLDKVRDGTERPAPIATGWLIAERGEARLRAAWAGFDYATAAAGFAALHADLGTDEKAPGALRRRLADLAEVSRAFDLWDRFQHTEAADRLRRISASHPKLGPWAQQAQACANSVPARILDLWRNAERCAARGRYDDAVARFYRLTEWVAQWWLAHRHGLDAGNMDWSRVTPQEQARAGLADHAGKPTLSGLAQTWKLIAAKEPAGPMARFLADRFPHRDRSKTGEARQRDMLDLRNKSLLAHGERPLSEADWTRWLDFAERVRAGVLVPLLRQAGAPHEPPPQLPRDPSALGL</sequence>
<evidence type="ECO:0000313" key="3">
    <source>
        <dbReference type="Proteomes" id="UP000597507"/>
    </source>
</evidence>
<evidence type="ECO:0000313" key="2">
    <source>
        <dbReference type="EMBL" id="GGG15751.1"/>
    </source>
</evidence>
<gene>
    <name evidence="2" type="ORF">GCM10010964_00050</name>
</gene>
<dbReference type="InterPro" id="IPR014082">
    <property type="entry name" value="CRISPR-assoc_prot_Cas02710"/>
</dbReference>